<dbReference type="Proteomes" id="UP000494172">
    <property type="component" value="Unassembled WGS sequence"/>
</dbReference>
<keyword evidence="1" id="KW-0687">Ribonucleoprotein</keyword>
<evidence type="ECO:0000313" key="1">
    <source>
        <dbReference type="EMBL" id="VWB28786.1"/>
    </source>
</evidence>
<sequence length="110" mass="12601">MNLRKRWVRNPYDLYLSSLESVPVSKMYGNLLIELLEKSSDRLYLQWTEPGRCHYGEQVWVPRYARRAGTCAYSGLPIEAGDKVYVPIGRPRPLNASAMILVEKVDGVLD</sequence>
<gene>
    <name evidence="1" type="ORF">BAR24066_01212</name>
</gene>
<organism evidence="1 2">
    <name type="scientific">Burkholderia arboris</name>
    <dbReference type="NCBI Taxonomy" id="488730"/>
    <lineage>
        <taxon>Bacteria</taxon>
        <taxon>Pseudomonadati</taxon>
        <taxon>Pseudomonadota</taxon>
        <taxon>Betaproteobacteria</taxon>
        <taxon>Burkholderiales</taxon>
        <taxon>Burkholderiaceae</taxon>
        <taxon>Burkholderia</taxon>
        <taxon>Burkholderia cepacia complex</taxon>
    </lineage>
</organism>
<dbReference type="Pfam" id="PF11811">
    <property type="entry name" value="DUF3331"/>
    <property type="match status" value="1"/>
</dbReference>
<proteinExistence type="predicted"/>
<dbReference type="EMBL" id="CABVPX010000003">
    <property type="protein sequence ID" value="VWB28786.1"/>
    <property type="molecule type" value="Genomic_DNA"/>
</dbReference>
<dbReference type="GO" id="GO:0005840">
    <property type="term" value="C:ribosome"/>
    <property type="evidence" value="ECO:0007669"/>
    <property type="project" value="UniProtKB-KW"/>
</dbReference>
<evidence type="ECO:0000313" key="2">
    <source>
        <dbReference type="Proteomes" id="UP000494172"/>
    </source>
</evidence>
<accession>A0A9Q9SEU1</accession>
<keyword evidence="1" id="KW-0689">Ribosomal protein</keyword>
<comment type="caution">
    <text evidence="1">The sequence shown here is derived from an EMBL/GenBank/DDBJ whole genome shotgun (WGS) entry which is preliminary data.</text>
</comment>
<name>A0A9Q9SEU1_9BURK</name>
<protein>
    <submittedName>
        <fullName evidence="1">Ribosomal protein S14</fullName>
    </submittedName>
</protein>
<reference evidence="1 2" key="1">
    <citation type="submission" date="2019-09" db="EMBL/GenBank/DDBJ databases">
        <authorList>
            <person name="Depoorter E."/>
        </authorList>
    </citation>
    <scope>NUCLEOTIDE SEQUENCE [LARGE SCALE GENOMIC DNA]</scope>
    <source>
        <strain evidence="1">LMG 24066</strain>
    </source>
</reference>
<dbReference type="AlphaFoldDB" id="A0A9Q9SEU1"/>
<dbReference type="InterPro" id="IPR021769">
    <property type="entry name" value="DUF3331"/>
</dbReference>